<feature type="region of interest" description="Disordered" evidence="1">
    <location>
        <begin position="51"/>
        <end position="85"/>
    </location>
</feature>
<organism evidence="2 3">
    <name type="scientific">Paenibacillus xanthanilyticus</name>
    <dbReference type="NCBI Taxonomy" id="1783531"/>
    <lineage>
        <taxon>Bacteria</taxon>
        <taxon>Bacillati</taxon>
        <taxon>Bacillota</taxon>
        <taxon>Bacilli</taxon>
        <taxon>Bacillales</taxon>
        <taxon>Paenibacillaceae</taxon>
        <taxon>Paenibacillus</taxon>
    </lineage>
</organism>
<evidence type="ECO:0000256" key="1">
    <source>
        <dbReference type="SAM" id="MobiDB-lite"/>
    </source>
</evidence>
<gene>
    <name evidence="2" type="ORF">ACFOZ8_28615</name>
</gene>
<protein>
    <submittedName>
        <fullName evidence="2">Uncharacterized protein</fullName>
    </submittedName>
</protein>
<sequence length="85" mass="9385">MNKTLLKQMVREVSVPTLAGLLVDYAETMTEEDADISETLNAIETIVAELRSRTAPKPERRSRKKAEEPQPETPRTFIGNGGAGE</sequence>
<accession>A0ABV8KC15</accession>
<proteinExistence type="predicted"/>
<dbReference type="EMBL" id="JBHSAM010000036">
    <property type="protein sequence ID" value="MFC4103587.1"/>
    <property type="molecule type" value="Genomic_DNA"/>
</dbReference>
<reference evidence="3" key="1">
    <citation type="journal article" date="2019" name="Int. J. Syst. Evol. Microbiol.">
        <title>The Global Catalogue of Microorganisms (GCM) 10K type strain sequencing project: providing services to taxonomists for standard genome sequencing and annotation.</title>
        <authorList>
            <consortium name="The Broad Institute Genomics Platform"/>
            <consortium name="The Broad Institute Genome Sequencing Center for Infectious Disease"/>
            <person name="Wu L."/>
            <person name="Ma J."/>
        </authorList>
    </citation>
    <scope>NUCLEOTIDE SEQUENCE [LARGE SCALE GENOMIC DNA]</scope>
    <source>
        <strain evidence="3">IBRC-M 10987</strain>
    </source>
</reference>
<dbReference type="RefSeq" id="WP_377722169.1">
    <property type="nucleotide sequence ID" value="NZ_JBHSAM010000036.1"/>
</dbReference>
<evidence type="ECO:0000313" key="3">
    <source>
        <dbReference type="Proteomes" id="UP001595715"/>
    </source>
</evidence>
<name>A0ABV8KC15_9BACL</name>
<evidence type="ECO:0000313" key="2">
    <source>
        <dbReference type="EMBL" id="MFC4103587.1"/>
    </source>
</evidence>
<keyword evidence="3" id="KW-1185">Reference proteome</keyword>
<comment type="caution">
    <text evidence="2">The sequence shown here is derived from an EMBL/GenBank/DDBJ whole genome shotgun (WGS) entry which is preliminary data.</text>
</comment>
<dbReference type="Proteomes" id="UP001595715">
    <property type="component" value="Unassembled WGS sequence"/>
</dbReference>